<dbReference type="PROSITE" id="PS50878">
    <property type="entry name" value="RT_POL"/>
    <property type="match status" value="1"/>
</dbReference>
<gene>
    <name evidence="3" type="ORF">HNR50_004395</name>
</gene>
<dbReference type="InterPro" id="IPR051083">
    <property type="entry name" value="GrpII_Intron_Splice-Mob/Def"/>
</dbReference>
<evidence type="ECO:0000313" key="3">
    <source>
        <dbReference type="EMBL" id="MBB6482690.1"/>
    </source>
</evidence>
<evidence type="ECO:0000256" key="1">
    <source>
        <dbReference type="ARBA" id="ARBA00034120"/>
    </source>
</evidence>
<feature type="domain" description="Reverse transcriptase" evidence="2">
    <location>
        <begin position="1"/>
        <end position="128"/>
    </location>
</feature>
<comment type="caution">
    <text evidence="3">The sequence shown here is derived from an EMBL/GenBank/DDBJ whole genome shotgun (WGS) entry which is preliminary data.</text>
</comment>
<dbReference type="CDD" id="cd01651">
    <property type="entry name" value="RT_G2_intron"/>
    <property type="match status" value="1"/>
</dbReference>
<dbReference type="Pfam" id="PF08388">
    <property type="entry name" value="GIIM"/>
    <property type="match status" value="1"/>
</dbReference>
<protein>
    <recommendedName>
        <fullName evidence="2">Reverse transcriptase domain-containing protein</fullName>
    </recommendedName>
</protein>
<evidence type="ECO:0000313" key="4">
    <source>
        <dbReference type="Proteomes" id="UP000587760"/>
    </source>
</evidence>
<evidence type="ECO:0000259" key="2">
    <source>
        <dbReference type="PROSITE" id="PS50878"/>
    </source>
</evidence>
<dbReference type="InterPro" id="IPR000477">
    <property type="entry name" value="RT_dom"/>
</dbReference>
<dbReference type="AlphaFoldDB" id="A0A841RI63"/>
<sequence length="275" mass="32335">MDRKILTEFLKAKYKKGNSFFPTIAGVPEGGIISPILANLTLDCLEDHIQKRYWRSKTGAVSRQHNKHKVNLIRYADDLIITADTKETASDLRKLLSGFLKERGLELSEEKTKITHIDEGFDFLGWNFRKYNSRLKVHPSSESIQSVKAKIGSTIKEMTACSQESVIGALNPIIRGWGNYHDAVSSWRSFRNVDRFIFYSLWRWAKRRHPMKSTTWLKERYWFCKGNRDWIFGTDKYKLFNISGIRYKSHILIKVNKNCFLKEDMEYFKTRRLGY</sequence>
<dbReference type="InterPro" id="IPR013597">
    <property type="entry name" value="Mat_intron_G2"/>
</dbReference>
<dbReference type="InterPro" id="IPR043502">
    <property type="entry name" value="DNA/RNA_pol_sf"/>
</dbReference>
<keyword evidence="4" id="KW-1185">Reference proteome</keyword>
<comment type="similarity">
    <text evidence="1">Belongs to the bacterial reverse transcriptase family.</text>
</comment>
<dbReference type="PANTHER" id="PTHR34047">
    <property type="entry name" value="NUCLEAR INTRON MATURASE 1, MITOCHONDRIAL-RELATED"/>
    <property type="match status" value="1"/>
</dbReference>
<dbReference type="SUPFAM" id="SSF56672">
    <property type="entry name" value="DNA/RNA polymerases"/>
    <property type="match status" value="1"/>
</dbReference>
<dbReference type="PANTHER" id="PTHR34047:SF8">
    <property type="entry name" value="PROTEIN YKFC"/>
    <property type="match status" value="1"/>
</dbReference>
<accession>A0A841RI63</accession>
<dbReference type="Pfam" id="PF00078">
    <property type="entry name" value="RVT_1"/>
    <property type="match status" value="1"/>
</dbReference>
<dbReference type="Proteomes" id="UP000587760">
    <property type="component" value="Unassembled WGS sequence"/>
</dbReference>
<name>A0A841RI63_9SPIO</name>
<reference evidence="3 4" key="1">
    <citation type="submission" date="2020-08" db="EMBL/GenBank/DDBJ databases">
        <title>Genomic Encyclopedia of Type Strains, Phase IV (KMG-IV): sequencing the most valuable type-strain genomes for metagenomic binning, comparative biology and taxonomic classification.</title>
        <authorList>
            <person name="Goeker M."/>
        </authorList>
    </citation>
    <scope>NUCLEOTIDE SEQUENCE [LARGE SCALE GENOMIC DNA]</scope>
    <source>
        <strain evidence="3 4">DSM 2461</strain>
    </source>
</reference>
<organism evidence="3 4">
    <name type="scientific">Spirochaeta isovalerica</name>
    <dbReference type="NCBI Taxonomy" id="150"/>
    <lineage>
        <taxon>Bacteria</taxon>
        <taxon>Pseudomonadati</taxon>
        <taxon>Spirochaetota</taxon>
        <taxon>Spirochaetia</taxon>
        <taxon>Spirochaetales</taxon>
        <taxon>Spirochaetaceae</taxon>
        <taxon>Spirochaeta</taxon>
    </lineage>
</organism>
<proteinExistence type="inferred from homology"/>
<dbReference type="EMBL" id="JACHGJ010000016">
    <property type="protein sequence ID" value="MBB6482690.1"/>
    <property type="molecule type" value="Genomic_DNA"/>
</dbReference>